<organism evidence="2 3">
    <name type="scientific">Brachionus plicatilis</name>
    <name type="common">Marine rotifer</name>
    <name type="synonym">Brachionus muelleri</name>
    <dbReference type="NCBI Taxonomy" id="10195"/>
    <lineage>
        <taxon>Eukaryota</taxon>
        <taxon>Metazoa</taxon>
        <taxon>Spiralia</taxon>
        <taxon>Gnathifera</taxon>
        <taxon>Rotifera</taxon>
        <taxon>Eurotatoria</taxon>
        <taxon>Monogononta</taxon>
        <taxon>Pseudotrocha</taxon>
        <taxon>Ploima</taxon>
        <taxon>Brachionidae</taxon>
        <taxon>Brachionus</taxon>
    </lineage>
</organism>
<dbReference type="EMBL" id="REGN01006389">
    <property type="protein sequence ID" value="RNA09703.1"/>
    <property type="molecule type" value="Genomic_DNA"/>
</dbReference>
<keyword evidence="3" id="KW-1185">Reference proteome</keyword>
<feature type="compositionally biased region" description="Basic and acidic residues" evidence="1">
    <location>
        <begin position="55"/>
        <end position="70"/>
    </location>
</feature>
<feature type="region of interest" description="Disordered" evidence="1">
    <location>
        <begin position="1"/>
        <end position="70"/>
    </location>
</feature>
<protein>
    <submittedName>
        <fullName evidence="2">Uncharacterized protein</fullName>
    </submittedName>
</protein>
<dbReference type="AlphaFoldDB" id="A0A3M7QEL0"/>
<gene>
    <name evidence="2" type="ORF">BpHYR1_010915</name>
</gene>
<name>A0A3M7QEL0_BRAPC</name>
<evidence type="ECO:0000313" key="2">
    <source>
        <dbReference type="EMBL" id="RNA09703.1"/>
    </source>
</evidence>
<comment type="caution">
    <text evidence="2">The sequence shown here is derived from an EMBL/GenBank/DDBJ whole genome shotgun (WGS) entry which is preliminary data.</text>
</comment>
<dbReference type="Proteomes" id="UP000276133">
    <property type="component" value="Unassembled WGS sequence"/>
</dbReference>
<evidence type="ECO:0000256" key="1">
    <source>
        <dbReference type="SAM" id="MobiDB-lite"/>
    </source>
</evidence>
<feature type="non-terminal residue" evidence="2">
    <location>
        <position position="1"/>
    </location>
</feature>
<feature type="compositionally biased region" description="Basic residues" evidence="1">
    <location>
        <begin position="1"/>
        <end position="28"/>
    </location>
</feature>
<accession>A0A3M7QEL0</accession>
<feature type="region of interest" description="Disordered" evidence="1">
    <location>
        <begin position="133"/>
        <end position="155"/>
    </location>
</feature>
<proteinExistence type="predicted"/>
<evidence type="ECO:0000313" key="3">
    <source>
        <dbReference type="Proteomes" id="UP000276133"/>
    </source>
</evidence>
<sequence>RRRSRDRHYRSRHRRRPSPHSRRHRVSPRARSSSWDSPAPTKRFKHNNVQSVNNGDDKPRQSSCSESDKKCVTARVVVEEECEHVKREEVELQGDRNVVDDAESGRCCGLERDETVLQSDKSGEVVEAASGQCGSEVNEDGGSVGAGGGKEEVEKEEKSELDLVEERMEEQCADQSEENISTIDSIIDLVIKQTQDKQDMVDLVEKESGEVKLSEMIKLKEKLLIESTFFMVEKI</sequence>
<reference evidence="2 3" key="1">
    <citation type="journal article" date="2018" name="Sci. Rep.">
        <title>Genomic signatures of local adaptation to the degree of environmental predictability in rotifers.</title>
        <authorList>
            <person name="Franch-Gras L."/>
            <person name="Hahn C."/>
            <person name="Garcia-Roger E.M."/>
            <person name="Carmona M.J."/>
            <person name="Serra M."/>
            <person name="Gomez A."/>
        </authorList>
    </citation>
    <scope>NUCLEOTIDE SEQUENCE [LARGE SCALE GENOMIC DNA]</scope>
    <source>
        <strain evidence="2">HYR1</strain>
    </source>
</reference>